<feature type="domain" description="Aminotransferase class V" evidence="6">
    <location>
        <begin position="2"/>
        <end position="212"/>
    </location>
</feature>
<dbReference type="PANTHER" id="PTHR43586:SF8">
    <property type="entry name" value="CYSTEINE DESULFURASE 1, CHLOROPLASTIC"/>
    <property type="match status" value="1"/>
</dbReference>
<organism evidence="7 8">
    <name type="scientific">Candidatus Phytoplasma melaleucae</name>
    <dbReference type="NCBI Taxonomy" id="2982630"/>
    <lineage>
        <taxon>Bacteria</taxon>
        <taxon>Bacillati</taxon>
        <taxon>Mycoplasmatota</taxon>
        <taxon>Mollicutes</taxon>
        <taxon>Acholeplasmatales</taxon>
        <taxon>Acholeplasmataceae</taxon>
        <taxon>Candidatus Phytoplasma</taxon>
    </lineage>
</organism>
<comment type="cofactor">
    <cofactor evidence="1 5">
        <name>pyridoxal 5'-phosphate</name>
        <dbReference type="ChEBI" id="CHEBI:597326"/>
    </cofactor>
</comment>
<evidence type="ECO:0000259" key="6">
    <source>
        <dbReference type="Pfam" id="PF00266"/>
    </source>
</evidence>
<dbReference type="InterPro" id="IPR020578">
    <property type="entry name" value="Aminotrans_V_PyrdxlP_BS"/>
</dbReference>
<comment type="similarity">
    <text evidence="2">Belongs to the class-V pyridoxal-phosphate-dependent aminotransferase family. Csd subfamily.</text>
</comment>
<evidence type="ECO:0000313" key="7">
    <source>
        <dbReference type="EMBL" id="MDO8168240.1"/>
    </source>
</evidence>
<dbReference type="Pfam" id="PF00266">
    <property type="entry name" value="Aminotran_5"/>
    <property type="match status" value="1"/>
</dbReference>
<dbReference type="Gene3D" id="3.40.640.10">
    <property type="entry name" value="Type I PLP-dependent aspartate aminotransferase-like (Major domain)"/>
    <property type="match status" value="1"/>
</dbReference>
<evidence type="ECO:0000256" key="4">
    <source>
        <dbReference type="ARBA" id="ARBA00050776"/>
    </source>
</evidence>
<evidence type="ECO:0000256" key="3">
    <source>
        <dbReference type="ARBA" id="ARBA00022898"/>
    </source>
</evidence>
<dbReference type="PROSITE" id="PS00595">
    <property type="entry name" value="AA_TRANSFER_CLASS_5"/>
    <property type="match status" value="1"/>
</dbReference>
<keyword evidence="3" id="KW-0663">Pyridoxal phosphate</keyword>
<keyword evidence="7" id="KW-0032">Aminotransferase</keyword>
<keyword evidence="8" id="KW-1185">Reference proteome</keyword>
<comment type="caution">
    <text evidence="7">The sequence shown here is derived from an EMBL/GenBank/DDBJ whole genome shotgun (WGS) entry which is preliminary data.</text>
</comment>
<dbReference type="SUPFAM" id="SSF53383">
    <property type="entry name" value="PLP-dependent transferases"/>
    <property type="match status" value="1"/>
</dbReference>
<evidence type="ECO:0000313" key="8">
    <source>
        <dbReference type="Proteomes" id="UP001172036"/>
    </source>
</evidence>
<dbReference type="Gene3D" id="3.90.1150.10">
    <property type="entry name" value="Aspartate Aminotransferase, domain 1"/>
    <property type="match status" value="1"/>
</dbReference>
<dbReference type="PANTHER" id="PTHR43586">
    <property type="entry name" value="CYSTEINE DESULFURASE"/>
    <property type="match status" value="1"/>
</dbReference>
<dbReference type="GO" id="GO:0008483">
    <property type="term" value="F:transaminase activity"/>
    <property type="evidence" value="ECO:0007669"/>
    <property type="project" value="UniProtKB-KW"/>
</dbReference>
<dbReference type="InterPro" id="IPR015422">
    <property type="entry name" value="PyrdxlP-dep_Trfase_small"/>
</dbReference>
<dbReference type="EMBL" id="JAOSID010000010">
    <property type="protein sequence ID" value="MDO8168240.1"/>
    <property type="molecule type" value="Genomic_DNA"/>
</dbReference>
<dbReference type="InterPro" id="IPR000192">
    <property type="entry name" value="Aminotrans_V_dom"/>
</dbReference>
<proteinExistence type="inferred from homology"/>
<dbReference type="Proteomes" id="UP001172036">
    <property type="component" value="Unassembled WGS sequence"/>
</dbReference>
<reference evidence="7 8" key="1">
    <citation type="journal article" date="2023" name="Int. J. Syst. Evol. Microbiol.">
        <title>The observation of taxonomic boundaries for the 16SrII and 16SrXXV phytoplasmas using genome-based delimitation.</title>
        <authorList>
            <person name="Rodrigues Jardim B."/>
            <person name="Tran-Nguyen L.T.T."/>
            <person name="Gambley C."/>
            <person name="Al-Sadi A.M."/>
            <person name="Al-Subhi A.M."/>
            <person name="Foissac X."/>
            <person name="Salar P."/>
            <person name="Cai H."/>
            <person name="Yang J.Y."/>
            <person name="Davis R."/>
            <person name="Jones L."/>
            <person name="Rodoni B."/>
            <person name="Constable F.E."/>
        </authorList>
    </citation>
    <scope>NUCLEOTIDE SEQUENCE [LARGE SCALE GENOMIC DNA]</scope>
    <source>
        <strain evidence="7">BAWM-155c</strain>
    </source>
</reference>
<protein>
    <submittedName>
        <fullName evidence="7">Aminotransferase class V-fold PLP-dependent enzyme</fullName>
    </submittedName>
</protein>
<name>A0ABT9DE05_9MOLU</name>
<sequence>MKTITKIAHRKNILVILDAAQSAAHFPLNVKNLDIDFMAFSAHKMYGPFGVGVLFGKKKLLNKYMPSIIGGGSIQEVSKQKFILNNLPNKFESGTPNIGGIIAFKKSLEFIEKIGFENIQKHNQNITNSISIKLKEIPKIKVLNSNSSNNNIILFNFDNIHAHDIENFLAKQNIYIRTGKHCANLIVQKINHLSTIRISIGIYNNMEDVNILIKNLKKIKNLLDII</sequence>
<dbReference type="InterPro" id="IPR015424">
    <property type="entry name" value="PyrdxlP-dep_Trfase"/>
</dbReference>
<gene>
    <name evidence="7" type="ORF">OC680_01980</name>
</gene>
<comment type="catalytic activity">
    <reaction evidence="4">
        <text>(sulfur carrier)-H + L-cysteine = (sulfur carrier)-SH + L-alanine</text>
        <dbReference type="Rhea" id="RHEA:43892"/>
        <dbReference type="Rhea" id="RHEA-COMP:14737"/>
        <dbReference type="Rhea" id="RHEA-COMP:14739"/>
        <dbReference type="ChEBI" id="CHEBI:29917"/>
        <dbReference type="ChEBI" id="CHEBI:35235"/>
        <dbReference type="ChEBI" id="CHEBI:57972"/>
        <dbReference type="ChEBI" id="CHEBI:64428"/>
        <dbReference type="EC" id="2.8.1.7"/>
    </reaction>
</comment>
<accession>A0ABT9DE05</accession>
<keyword evidence="7" id="KW-0808">Transferase</keyword>
<dbReference type="InterPro" id="IPR015421">
    <property type="entry name" value="PyrdxlP-dep_Trfase_major"/>
</dbReference>
<evidence type="ECO:0000256" key="1">
    <source>
        <dbReference type="ARBA" id="ARBA00001933"/>
    </source>
</evidence>
<dbReference type="RefSeq" id="WP_304515461.1">
    <property type="nucleotide sequence ID" value="NZ_JAOSID010000010.1"/>
</dbReference>
<evidence type="ECO:0000256" key="2">
    <source>
        <dbReference type="ARBA" id="ARBA00010447"/>
    </source>
</evidence>
<evidence type="ECO:0000256" key="5">
    <source>
        <dbReference type="RuleBase" id="RU004504"/>
    </source>
</evidence>